<protein>
    <submittedName>
        <fullName evidence="2">Uncharacterized protein</fullName>
    </submittedName>
</protein>
<feature type="chain" id="PRO_5039618034" evidence="1">
    <location>
        <begin position="28"/>
        <end position="209"/>
    </location>
</feature>
<evidence type="ECO:0000313" key="2">
    <source>
        <dbReference type="EMBL" id="KJL39797.1"/>
    </source>
</evidence>
<gene>
    <name evidence="2" type="ORF">RS82_04006</name>
</gene>
<dbReference type="PROSITE" id="PS51257">
    <property type="entry name" value="PROKAR_LIPOPROTEIN"/>
    <property type="match status" value="1"/>
</dbReference>
<dbReference type="Proteomes" id="UP000034098">
    <property type="component" value="Unassembled WGS sequence"/>
</dbReference>
<feature type="signal peptide" evidence="1">
    <location>
        <begin position="1"/>
        <end position="27"/>
    </location>
</feature>
<evidence type="ECO:0000256" key="1">
    <source>
        <dbReference type="SAM" id="SignalP"/>
    </source>
</evidence>
<keyword evidence="1" id="KW-0732">Signal</keyword>
<accession>A0A0M2H0S4</accession>
<dbReference type="EMBL" id="JYJA01000041">
    <property type="protein sequence ID" value="KJL39797.1"/>
    <property type="molecule type" value="Genomic_DNA"/>
</dbReference>
<sequence>MRGLHRPLGIAATAAVVMVAIAACASAGPGGTPAPASLGAVTPIPPEGEVSATGTVIDTGGAAQLCLGAVAESYPPQCTGIPLEGWTWQGVDGAESSGDVTWGAYAVRGTYDGESFTSTQPPILLALYDPIRPEDPTGGTPGTGDEATLAAIQDELPAKLGDAYLTSYPQDGWLWVDVVWDDGSWQEAADAEYGADTVVIRSAITETGG</sequence>
<dbReference type="OrthoDB" id="5178481at2"/>
<dbReference type="PATRIC" id="fig|69370.6.peg.4064"/>
<comment type="caution">
    <text evidence="2">The sequence shown here is derived from an EMBL/GenBank/DDBJ whole genome shotgun (WGS) entry which is preliminary data.</text>
</comment>
<proteinExistence type="predicted"/>
<organism evidence="2 3">
    <name type="scientific">Microbacterium trichothecenolyticum</name>
    <name type="common">Aureobacterium trichothecenolyticum</name>
    <dbReference type="NCBI Taxonomy" id="69370"/>
    <lineage>
        <taxon>Bacteria</taxon>
        <taxon>Bacillati</taxon>
        <taxon>Actinomycetota</taxon>
        <taxon>Actinomycetes</taxon>
        <taxon>Micrococcales</taxon>
        <taxon>Microbacteriaceae</taxon>
        <taxon>Microbacterium</taxon>
    </lineage>
</organism>
<evidence type="ECO:0000313" key="3">
    <source>
        <dbReference type="Proteomes" id="UP000034098"/>
    </source>
</evidence>
<reference evidence="2 3" key="1">
    <citation type="submission" date="2015-02" db="EMBL/GenBank/DDBJ databases">
        <title>Draft genome sequences of ten Microbacterium spp. with emphasis on heavy metal contaminated environments.</title>
        <authorList>
            <person name="Corretto E."/>
        </authorList>
    </citation>
    <scope>NUCLEOTIDE SEQUENCE [LARGE SCALE GENOMIC DNA]</scope>
    <source>
        <strain evidence="2 3">DSM 8608</strain>
    </source>
</reference>
<dbReference type="AlphaFoldDB" id="A0A0M2H0S4"/>
<name>A0A0M2H0S4_MICTR</name>
<dbReference type="RefSeq" id="WP_045302671.1">
    <property type="nucleotide sequence ID" value="NZ_JYJA01000041.1"/>
</dbReference>
<keyword evidence="3" id="KW-1185">Reference proteome</keyword>